<dbReference type="EMBL" id="AOIA01000122">
    <property type="protein sequence ID" value="ELY56946.1"/>
    <property type="molecule type" value="Genomic_DNA"/>
</dbReference>
<evidence type="ECO:0000256" key="1">
    <source>
        <dbReference type="ARBA" id="ARBA00023015"/>
    </source>
</evidence>
<dbReference type="OrthoDB" id="156233at2157"/>
<name>L9X671_9EURY</name>
<keyword evidence="6" id="KW-1185">Reference proteome</keyword>
<dbReference type="Pfam" id="PF15915">
    <property type="entry name" value="BAT"/>
    <property type="match status" value="1"/>
</dbReference>
<keyword evidence="1" id="KW-0805">Transcription regulation</keyword>
<evidence type="ECO:0000259" key="4">
    <source>
        <dbReference type="Pfam" id="PF15915"/>
    </source>
</evidence>
<organism evidence="5 6">
    <name type="scientific">Natronococcus jeotgali DSM 18795</name>
    <dbReference type="NCBI Taxonomy" id="1227498"/>
    <lineage>
        <taxon>Archaea</taxon>
        <taxon>Methanobacteriati</taxon>
        <taxon>Methanobacteriota</taxon>
        <taxon>Stenosarchaea group</taxon>
        <taxon>Halobacteria</taxon>
        <taxon>Halobacteriales</taxon>
        <taxon>Natrialbaceae</taxon>
        <taxon>Natronococcus</taxon>
    </lineage>
</organism>
<keyword evidence="2" id="KW-0804">Transcription</keyword>
<dbReference type="InterPro" id="IPR013324">
    <property type="entry name" value="RNA_pol_sigma_r3/r4-like"/>
</dbReference>
<evidence type="ECO:0000313" key="6">
    <source>
        <dbReference type="Proteomes" id="UP000011531"/>
    </source>
</evidence>
<dbReference type="PATRIC" id="fig|1227498.3.peg.2749"/>
<accession>L9X671</accession>
<evidence type="ECO:0000259" key="3">
    <source>
        <dbReference type="Pfam" id="PF04967"/>
    </source>
</evidence>
<dbReference type="Proteomes" id="UP000011531">
    <property type="component" value="Unassembled WGS sequence"/>
</dbReference>
<dbReference type="RefSeq" id="WP_008424519.1">
    <property type="nucleotide sequence ID" value="NZ_AOIA01000122.1"/>
</dbReference>
<proteinExistence type="predicted"/>
<evidence type="ECO:0000313" key="5">
    <source>
        <dbReference type="EMBL" id="ELY56946.1"/>
    </source>
</evidence>
<feature type="domain" description="Bacterioopsin transcriptional activator GAF and HTH associated" evidence="4">
    <location>
        <begin position="25"/>
        <end position="152"/>
    </location>
</feature>
<protein>
    <submittedName>
        <fullName evidence="5">Bacterio-opsin activator HTH domain-containing protein</fullName>
    </submittedName>
</protein>
<gene>
    <name evidence="5" type="ORF">C492_14075</name>
</gene>
<dbReference type="PANTHER" id="PTHR34236:SF1">
    <property type="entry name" value="DIMETHYL SULFOXIDE REDUCTASE TRANSCRIPTIONAL ACTIVATOR"/>
    <property type="match status" value="1"/>
</dbReference>
<dbReference type="InterPro" id="IPR031803">
    <property type="entry name" value="BAT_GAF/HTH-assoc"/>
</dbReference>
<sequence length="225" mass="24996">MTTIAELAVPTESFALEPTIRSLPEFELRVESVVVDDSVRTAPLIWFANADAATVETALADDPTVATFTRLLERPDGEAWLFRIRYADEATPICSAVYANDGTVLEAEVANGRWTVTLLFPHREGVSQAVSDFEDRDARVDIRRMVEAQEDEDLEMATTLTDPQREAITEAYRHGYYDVPREISLEELADELEISHQALSERLRRANRVLAGEQLDRSAGGLGGG</sequence>
<dbReference type="PANTHER" id="PTHR34236">
    <property type="entry name" value="DIMETHYL SULFOXIDE REDUCTASE TRANSCRIPTIONAL ACTIVATOR"/>
    <property type="match status" value="1"/>
</dbReference>
<dbReference type="STRING" id="1227498.C492_14075"/>
<dbReference type="AlphaFoldDB" id="L9X671"/>
<dbReference type="InterPro" id="IPR007050">
    <property type="entry name" value="HTH_bacterioopsin"/>
</dbReference>
<dbReference type="Pfam" id="PF04967">
    <property type="entry name" value="HTH_10"/>
    <property type="match status" value="1"/>
</dbReference>
<evidence type="ECO:0000256" key="2">
    <source>
        <dbReference type="ARBA" id="ARBA00023163"/>
    </source>
</evidence>
<feature type="domain" description="HTH bat-type" evidence="3">
    <location>
        <begin position="160"/>
        <end position="210"/>
    </location>
</feature>
<comment type="caution">
    <text evidence="5">The sequence shown here is derived from an EMBL/GenBank/DDBJ whole genome shotgun (WGS) entry which is preliminary data.</text>
</comment>
<dbReference type="SUPFAM" id="SSF88659">
    <property type="entry name" value="Sigma3 and sigma4 domains of RNA polymerase sigma factors"/>
    <property type="match status" value="1"/>
</dbReference>
<reference evidence="5 6" key="1">
    <citation type="journal article" date="2014" name="PLoS Genet.">
        <title>Phylogenetically driven sequencing of extremely halophilic archaea reveals strategies for static and dynamic osmo-response.</title>
        <authorList>
            <person name="Becker E.A."/>
            <person name="Seitzer P.M."/>
            <person name="Tritt A."/>
            <person name="Larsen D."/>
            <person name="Krusor M."/>
            <person name="Yao A.I."/>
            <person name="Wu D."/>
            <person name="Madern D."/>
            <person name="Eisen J.A."/>
            <person name="Darling A.E."/>
            <person name="Facciotti M.T."/>
        </authorList>
    </citation>
    <scope>NUCLEOTIDE SEQUENCE [LARGE SCALE GENOMIC DNA]</scope>
    <source>
        <strain evidence="5 6">DSM 18795</strain>
    </source>
</reference>